<evidence type="ECO:0000256" key="7">
    <source>
        <dbReference type="SAM" id="Phobius"/>
    </source>
</evidence>
<accession>A0A9Q1QBP2</accession>
<dbReference type="AlphaFoldDB" id="A0A9Q1QBP2"/>
<dbReference type="InterPro" id="IPR002110">
    <property type="entry name" value="Ankyrin_rpt"/>
</dbReference>
<reference evidence="9" key="1">
    <citation type="submission" date="2022-04" db="EMBL/GenBank/DDBJ databases">
        <title>Carnegiea gigantea Genome sequencing and assembly v2.</title>
        <authorList>
            <person name="Copetti D."/>
            <person name="Sanderson M.J."/>
            <person name="Burquez A."/>
            <person name="Wojciechowski M.F."/>
        </authorList>
    </citation>
    <scope>NUCLEOTIDE SEQUENCE</scope>
    <source>
        <strain evidence="9">SGP5-SGP5p</strain>
        <tissue evidence="9">Aerial part</tissue>
    </source>
</reference>
<dbReference type="PANTHER" id="PTHR24186:SF46">
    <property type="entry name" value="PROTEIN ACCELERATED CELL DEATH 6-LIKE"/>
    <property type="match status" value="1"/>
</dbReference>
<evidence type="ECO:0000256" key="5">
    <source>
        <dbReference type="ARBA" id="ARBA00023043"/>
    </source>
</evidence>
<evidence type="ECO:0000256" key="3">
    <source>
        <dbReference type="ARBA" id="ARBA00022737"/>
    </source>
</evidence>
<feature type="transmembrane region" description="Helical" evidence="7">
    <location>
        <begin position="991"/>
        <end position="1017"/>
    </location>
</feature>
<feature type="domain" description="PGG" evidence="8">
    <location>
        <begin position="880"/>
        <end position="984"/>
    </location>
</feature>
<dbReference type="EMBL" id="JAKOGI010000356">
    <property type="protein sequence ID" value="KAJ8436212.1"/>
    <property type="molecule type" value="Genomic_DNA"/>
</dbReference>
<evidence type="ECO:0000256" key="4">
    <source>
        <dbReference type="ARBA" id="ARBA00022989"/>
    </source>
</evidence>
<evidence type="ECO:0000256" key="1">
    <source>
        <dbReference type="ARBA" id="ARBA00004141"/>
    </source>
</evidence>
<keyword evidence="6 7" id="KW-0472">Membrane</keyword>
<keyword evidence="5" id="KW-0040">ANK repeat</keyword>
<dbReference type="PANTHER" id="PTHR24186">
    <property type="entry name" value="PROTEIN PHOSPHATASE 1 REGULATORY SUBUNIT"/>
    <property type="match status" value="1"/>
</dbReference>
<dbReference type="InterPro" id="IPR036770">
    <property type="entry name" value="Ankyrin_rpt-contain_sf"/>
</dbReference>
<dbReference type="Pfam" id="PF13962">
    <property type="entry name" value="PGG"/>
    <property type="match status" value="1"/>
</dbReference>
<evidence type="ECO:0000256" key="6">
    <source>
        <dbReference type="ARBA" id="ARBA00023136"/>
    </source>
</evidence>
<gene>
    <name evidence="9" type="ORF">Cgig2_006899</name>
</gene>
<dbReference type="GO" id="GO:0005886">
    <property type="term" value="C:plasma membrane"/>
    <property type="evidence" value="ECO:0007669"/>
    <property type="project" value="TreeGrafter"/>
</dbReference>
<keyword evidence="2 7" id="KW-0812">Transmembrane</keyword>
<dbReference type="SUPFAM" id="SSF48403">
    <property type="entry name" value="Ankyrin repeat"/>
    <property type="match status" value="2"/>
</dbReference>
<evidence type="ECO:0000259" key="8">
    <source>
        <dbReference type="Pfam" id="PF13962"/>
    </source>
</evidence>
<proteinExistence type="predicted"/>
<evidence type="ECO:0000313" key="10">
    <source>
        <dbReference type="Proteomes" id="UP001153076"/>
    </source>
</evidence>
<dbReference type="Gene3D" id="1.25.40.20">
    <property type="entry name" value="Ankyrin repeat-containing domain"/>
    <property type="match status" value="3"/>
</dbReference>
<organism evidence="9 10">
    <name type="scientific">Carnegiea gigantea</name>
    <dbReference type="NCBI Taxonomy" id="171969"/>
    <lineage>
        <taxon>Eukaryota</taxon>
        <taxon>Viridiplantae</taxon>
        <taxon>Streptophyta</taxon>
        <taxon>Embryophyta</taxon>
        <taxon>Tracheophyta</taxon>
        <taxon>Spermatophyta</taxon>
        <taxon>Magnoliopsida</taxon>
        <taxon>eudicotyledons</taxon>
        <taxon>Gunneridae</taxon>
        <taxon>Pentapetalae</taxon>
        <taxon>Caryophyllales</taxon>
        <taxon>Cactineae</taxon>
        <taxon>Cactaceae</taxon>
        <taxon>Cactoideae</taxon>
        <taxon>Echinocereeae</taxon>
        <taxon>Carnegiea</taxon>
    </lineage>
</organism>
<protein>
    <recommendedName>
        <fullName evidence="8">PGG domain-containing protein</fullName>
    </recommendedName>
</protein>
<comment type="subcellular location">
    <subcellularLocation>
        <location evidence="1">Membrane</location>
        <topology evidence="1">Multi-pass membrane protein</topology>
    </subcellularLocation>
</comment>
<evidence type="ECO:0000256" key="2">
    <source>
        <dbReference type="ARBA" id="ARBA00022692"/>
    </source>
</evidence>
<feature type="transmembrane region" description="Helical" evidence="7">
    <location>
        <begin position="965"/>
        <end position="985"/>
    </location>
</feature>
<dbReference type="Proteomes" id="UP001153076">
    <property type="component" value="Unassembled WGS sequence"/>
</dbReference>
<feature type="transmembrane region" description="Helical" evidence="7">
    <location>
        <begin position="922"/>
        <end position="945"/>
    </location>
</feature>
<comment type="caution">
    <text evidence="9">The sequence shown here is derived from an EMBL/GenBank/DDBJ whole genome shotgun (WGS) entry which is preliminary data.</text>
</comment>
<dbReference type="SMART" id="SM00248">
    <property type="entry name" value="ANK"/>
    <property type="match status" value="10"/>
</dbReference>
<keyword evidence="4 7" id="KW-1133">Transmembrane helix</keyword>
<keyword evidence="10" id="KW-1185">Reference proteome</keyword>
<keyword evidence="3" id="KW-0677">Repeat</keyword>
<dbReference type="OrthoDB" id="426293at2759"/>
<sequence>MLDDDGVFVKEKMINHVLMVTYAHQKVKAASRWYWKRWHEVSEKLFERLGELITATDTNGLTILHKWVEPYSQSARMTKNRIARMFADFFQNFKGDAAELMLATDHKDRNNVLHHMATSASIDMVAERLIELYKTWTSKPSNSLQNHDGPWSMENRDGDTPLALAIRNKRDKLAVHFLSADPVRSLRLSDRQNPFIFAVCNQCDELAKEILAKVAEHDDLMSLLPFDDKPGPDILRFALRFPETFIKEVKEKLPSSPKHDIKLGSCAEYRVFNRASWKPMDAELKKAAWSGDVDFLRRDKIASEPWTYWLSRYISTEDGVQYAGNILHLAIGQDKMEFVKQAMKQLPHEVVNLLLCQQETAGKHVNSNPLHLAVLMKRHPIVKAIADRDDHLRMSLPEVKNKYTAQDSKGRTPALLAIQEGDSCCADILTSKRRAELIQDIVDNEDNSPLFLAVQNGLPNVVSNLLDCDGLCSSGPDGSTAVHVAPGLLDSSTNVDDIYQKLLRLPNLITKRDNKGFTVLHNWAEMGCKPADGHVTDKCNLESLLNYFFKNHGADATELMFATDSRFGNNPLHVLAATSTSTSTFSEHMAVKIAIQLVDLFEKWMAPNSSQNHDLPWLKQNNNRDTPLLLAIHCKLEDLALCFLQKDPKNSLIASDKKENPLKLAVSNGCQRVVVEIISIIAAHNDLHKLLAFSDGSTILDAASAPNFPEADAETIIRALKEKFPSYLTQDDGKGETPLEKASKAGKLQLVELMVKHCPSLKDTCLERRDTPLHHIRGGTYAQYKRLLRLKVIEEMKNTQDLNYETPLHKSVRSKDLPLTNALLTTNGIDLDLENNDGKTAMDLLAEEAKHDYDWFELCKLARIDPILKLTYAQRAEYFLKLRQVLLVVATLLATITFQAGFTLPGGLNSGSGEAILAKKPAFLVFLLADAYALCCSMLVLFCLVRSMSCGRDKSIILIRHSVSILFQSLYGSLATFVSGVFIVISRTSLWPTIIIIVMSSLIGLVAMEGGILCWVLNKFNSAITGVHDKLRDVLLITLFDKYVVVYADM</sequence>
<name>A0A9Q1QBP2_9CARY</name>
<dbReference type="InterPro" id="IPR026961">
    <property type="entry name" value="PGG_dom"/>
</dbReference>
<evidence type="ECO:0000313" key="9">
    <source>
        <dbReference type="EMBL" id="KAJ8436212.1"/>
    </source>
</evidence>